<comment type="caution">
    <text evidence="1">The sequence shown here is derived from an EMBL/GenBank/DDBJ whole genome shotgun (WGS) entry which is preliminary data.</text>
</comment>
<gene>
    <name evidence="1" type="ORF">S12H4_39826</name>
</gene>
<accession>X1TMR9</accession>
<evidence type="ECO:0000313" key="1">
    <source>
        <dbReference type="EMBL" id="GAI88865.1"/>
    </source>
</evidence>
<sequence length="101" mass="11484">GKLSKKIRENKDSGARFTTARYDPYFSNVVIWIGGGRDRKERKINLTIPQGKFLFQLPFPTAEFLTIAEIMQKTGVDKIHSPEILDIVGLLEEYGVIKVKC</sequence>
<name>X1TMR9_9ZZZZ</name>
<dbReference type="AlphaFoldDB" id="X1TMR9"/>
<feature type="non-terminal residue" evidence="1">
    <location>
        <position position="1"/>
    </location>
</feature>
<organism evidence="1">
    <name type="scientific">marine sediment metagenome</name>
    <dbReference type="NCBI Taxonomy" id="412755"/>
    <lineage>
        <taxon>unclassified sequences</taxon>
        <taxon>metagenomes</taxon>
        <taxon>ecological metagenomes</taxon>
    </lineage>
</organism>
<protein>
    <submittedName>
        <fullName evidence="1">Uncharacterized protein</fullName>
    </submittedName>
</protein>
<proteinExistence type="predicted"/>
<dbReference type="EMBL" id="BARW01024112">
    <property type="protein sequence ID" value="GAI88865.1"/>
    <property type="molecule type" value="Genomic_DNA"/>
</dbReference>
<reference evidence="1" key="1">
    <citation type="journal article" date="2014" name="Front. Microbiol.">
        <title>High frequency of phylogenetically diverse reductive dehalogenase-homologous genes in deep subseafloor sedimentary metagenomes.</title>
        <authorList>
            <person name="Kawai M."/>
            <person name="Futagami T."/>
            <person name="Toyoda A."/>
            <person name="Takaki Y."/>
            <person name="Nishi S."/>
            <person name="Hori S."/>
            <person name="Arai W."/>
            <person name="Tsubouchi T."/>
            <person name="Morono Y."/>
            <person name="Uchiyama I."/>
            <person name="Ito T."/>
            <person name="Fujiyama A."/>
            <person name="Inagaki F."/>
            <person name="Takami H."/>
        </authorList>
    </citation>
    <scope>NUCLEOTIDE SEQUENCE</scope>
    <source>
        <strain evidence="1">Expedition CK06-06</strain>
    </source>
</reference>